<evidence type="ECO:0000313" key="2">
    <source>
        <dbReference type="EMBL" id="KAK2070555.1"/>
    </source>
</evidence>
<keyword evidence="3" id="KW-1185">Reference proteome</keyword>
<dbReference type="Pfam" id="PF10433">
    <property type="entry name" value="Beta-prop_RSE1_1st"/>
    <property type="match status" value="1"/>
</dbReference>
<dbReference type="PANTHER" id="PTHR10644">
    <property type="entry name" value="DNA REPAIR/RNA PROCESSING CPSF FAMILY"/>
    <property type="match status" value="1"/>
</dbReference>
<feature type="domain" description="RSE1/DDB1/CPSF1 first beta-propeller" evidence="1">
    <location>
        <begin position="12"/>
        <end position="376"/>
    </location>
</feature>
<accession>A0AAD9I4Q6</accession>
<sequence length="596" mass="67534">MAYIAPIHQPSSVRHALRMNLLSADEENLVLGRANRLELWTVKDGLLTRIHSASVNGTISMIEKLRPKDSTTDLLFVGTDRFRYFTAQWNPHTGRLDVVQELDDVGEKHMRDSQSQDRCLVDPTGKFMAMHLWEGVLNVMRLYTRGSRRLELDRMDQVRLSELFIKASTFLYTETGHPKIAFLYQSRADARDTKLVIYQLTGDDRNTTSSRFDRFRDREFTLDVADDGCVLMIPVRKVEEERKRHNVRNPDGTRVLLGGLLLVTETKLLYIDEMTKATLESPLAESSIFVAWAEIDPRHYFLADDYGHLHVLTISTPEGVVVTQMEMVKFGKTSRASCLQYLGNSLLFVGSHHGDSQLFRFDLSRKRGNYLELVQTEPNIGPVLDFSIMDMGNRESDSNLGNEYSSGQARIVVSEDHSMYGRRSITLGTRQARFHLVPKSEGIFSIFATTELPSLIYGAEGRIVYSAVTADEVEFVCPLNCNAFPDSVVVATGAEVKISQIDSERRTHVRPLPMGKMVRRVAYSPKEKVFALGCIQRDLVQGEEMVQSSVELVDEVIFDRVGKPFLLETVEYLELVEAVVRAELTDAYGNPAERFI</sequence>
<organism evidence="2 3">
    <name type="scientific">Phyllachora maydis</name>
    <dbReference type="NCBI Taxonomy" id="1825666"/>
    <lineage>
        <taxon>Eukaryota</taxon>
        <taxon>Fungi</taxon>
        <taxon>Dikarya</taxon>
        <taxon>Ascomycota</taxon>
        <taxon>Pezizomycotina</taxon>
        <taxon>Sordariomycetes</taxon>
        <taxon>Sordariomycetidae</taxon>
        <taxon>Phyllachorales</taxon>
        <taxon>Phyllachoraceae</taxon>
        <taxon>Phyllachora</taxon>
    </lineage>
</organism>
<name>A0AAD9I4Q6_9PEZI</name>
<gene>
    <name evidence="2" type="ORF">P8C59_005040</name>
</gene>
<dbReference type="InterPro" id="IPR018846">
    <property type="entry name" value="Beta-prop_RSE1/DDB1/CPSF1_1st"/>
</dbReference>
<evidence type="ECO:0000259" key="1">
    <source>
        <dbReference type="Pfam" id="PF10433"/>
    </source>
</evidence>
<dbReference type="EMBL" id="JAQQPM010000004">
    <property type="protein sequence ID" value="KAK2070555.1"/>
    <property type="molecule type" value="Genomic_DNA"/>
</dbReference>
<dbReference type="AlphaFoldDB" id="A0AAD9I4Q6"/>
<protein>
    <recommendedName>
        <fullName evidence="1">RSE1/DDB1/CPSF1 first beta-propeller domain-containing protein</fullName>
    </recommendedName>
</protein>
<evidence type="ECO:0000313" key="3">
    <source>
        <dbReference type="Proteomes" id="UP001217918"/>
    </source>
</evidence>
<dbReference type="SUPFAM" id="SSF69322">
    <property type="entry name" value="Tricorn protease domain 2"/>
    <property type="match status" value="1"/>
</dbReference>
<dbReference type="InterPro" id="IPR015943">
    <property type="entry name" value="WD40/YVTN_repeat-like_dom_sf"/>
</dbReference>
<comment type="caution">
    <text evidence="2">The sequence shown here is derived from an EMBL/GenBank/DDBJ whole genome shotgun (WGS) entry which is preliminary data.</text>
</comment>
<reference evidence="2" key="1">
    <citation type="journal article" date="2023" name="Mol. Plant Microbe Interact.">
        <title>Elucidating the Obligate Nature and Biological Capacity of an Invasive Fungal Corn Pathogen.</title>
        <authorList>
            <person name="MacCready J.S."/>
            <person name="Roggenkamp E.M."/>
            <person name="Gdanetz K."/>
            <person name="Chilvers M.I."/>
        </authorList>
    </citation>
    <scope>NUCLEOTIDE SEQUENCE</scope>
    <source>
        <strain evidence="2">PM02</strain>
    </source>
</reference>
<dbReference type="Proteomes" id="UP001217918">
    <property type="component" value="Unassembled WGS sequence"/>
</dbReference>
<dbReference type="InterPro" id="IPR050358">
    <property type="entry name" value="RSE1/DDB1/CFT1"/>
</dbReference>
<dbReference type="Gene3D" id="2.130.10.10">
    <property type="entry name" value="YVTN repeat-like/Quinoprotein amine dehydrogenase"/>
    <property type="match status" value="2"/>
</dbReference>
<proteinExistence type="predicted"/>